<keyword evidence="2 8" id="KW-0004">4Fe-4S</keyword>
<keyword evidence="5 8" id="KW-1278">Translocase</keyword>
<evidence type="ECO:0000256" key="5">
    <source>
        <dbReference type="ARBA" id="ARBA00022967"/>
    </source>
</evidence>
<evidence type="ECO:0000256" key="2">
    <source>
        <dbReference type="ARBA" id="ARBA00022485"/>
    </source>
</evidence>
<dbReference type="HAMAP" id="MF_01351">
    <property type="entry name" value="NDH1_NuoI"/>
    <property type="match status" value="1"/>
</dbReference>
<keyword evidence="8" id="KW-0520">NAD</keyword>
<keyword evidence="8" id="KW-0472">Membrane</keyword>
<evidence type="ECO:0000256" key="4">
    <source>
        <dbReference type="ARBA" id="ARBA00022737"/>
    </source>
</evidence>
<dbReference type="EC" id="7.1.1.-" evidence="8"/>
<keyword evidence="4" id="KW-0677">Repeat</keyword>
<feature type="binding site" evidence="8">
    <location>
        <position position="85"/>
    </location>
    <ligand>
        <name>[4Fe-4S] cluster</name>
        <dbReference type="ChEBI" id="CHEBI:49883"/>
        <label>1</label>
    </ligand>
</feature>
<protein>
    <recommendedName>
        <fullName evidence="8">NADH-quinone oxidoreductase subunit I</fullName>
        <ecNumber evidence="8">7.1.1.-</ecNumber>
    </recommendedName>
    <alternativeName>
        <fullName evidence="8">NADH dehydrogenase I subunit I</fullName>
    </alternativeName>
    <alternativeName>
        <fullName evidence="8">NDH-1 subunit I</fullName>
    </alternativeName>
</protein>
<feature type="binding site" evidence="8">
    <location>
        <position position="92"/>
    </location>
    <ligand>
        <name>[4Fe-4S] cluster</name>
        <dbReference type="ChEBI" id="CHEBI:49883"/>
        <label>2</label>
    </ligand>
</feature>
<dbReference type="NCBIfam" id="NF004542">
    <property type="entry name" value="PRK05888.2-3"/>
    <property type="match status" value="1"/>
</dbReference>
<feature type="domain" description="4Fe-4S ferredoxin-type" evidence="9">
    <location>
        <begin position="112"/>
        <end position="141"/>
    </location>
</feature>
<gene>
    <name evidence="8 10" type="primary">nuoI</name>
    <name evidence="10" type="ORF">KDD93_01370</name>
</gene>
<dbReference type="GO" id="GO:0016491">
    <property type="term" value="F:oxidoreductase activity"/>
    <property type="evidence" value="ECO:0007669"/>
    <property type="project" value="UniProtKB-KW"/>
</dbReference>
<feature type="binding site" evidence="8">
    <location>
        <position position="127"/>
    </location>
    <ligand>
        <name>[4Fe-4S] cluster</name>
        <dbReference type="ChEBI" id="CHEBI:49883"/>
        <label>2</label>
    </ligand>
</feature>
<reference evidence="10 11" key="1">
    <citation type="submission" date="2021-04" db="EMBL/GenBank/DDBJ databases">
        <title>Molecular and phenotypic characterization and identification of bacterial isolates recovered from the Anatolian ground squirrels (Spermophilus xanthoprymnus) and which have the potential to form a new species in the Campylobacter genus.</title>
        <authorList>
            <person name="Aydin F."/>
            <person name="Abay S."/>
            <person name="Kayman T."/>
            <person name="Karakaya E."/>
            <person name="Mustak H.K."/>
            <person name="Mustak I.B."/>
            <person name="Bilgin N."/>
            <person name="Duzler A."/>
            <person name="Sahin O."/>
            <person name="Guran O."/>
            <person name="Saticioglu I.B."/>
        </authorList>
    </citation>
    <scope>NUCLEOTIDE SEQUENCE [LARGE SCALE GENOMIC DNA]</scope>
    <source>
        <strain evidence="11">faydin-G24</strain>
    </source>
</reference>
<feature type="binding site" evidence="8">
    <location>
        <position position="88"/>
    </location>
    <ligand>
        <name>[4Fe-4S] cluster</name>
        <dbReference type="ChEBI" id="CHEBI:49883"/>
        <label>1</label>
    </ligand>
</feature>
<evidence type="ECO:0000256" key="8">
    <source>
        <dbReference type="HAMAP-Rule" id="MF_01351"/>
    </source>
</evidence>
<comment type="catalytic activity">
    <reaction evidence="8">
        <text>a quinone + NADH + 5 H(+)(in) = a quinol + NAD(+) + 4 H(+)(out)</text>
        <dbReference type="Rhea" id="RHEA:57888"/>
        <dbReference type="ChEBI" id="CHEBI:15378"/>
        <dbReference type="ChEBI" id="CHEBI:24646"/>
        <dbReference type="ChEBI" id="CHEBI:57540"/>
        <dbReference type="ChEBI" id="CHEBI:57945"/>
        <dbReference type="ChEBI" id="CHEBI:132124"/>
    </reaction>
</comment>
<dbReference type="InterPro" id="IPR017896">
    <property type="entry name" value="4Fe4S_Fe-S-bd"/>
</dbReference>
<dbReference type="Pfam" id="PF12838">
    <property type="entry name" value="Fer4_7"/>
    <property type="match status" value="1"/>
</dbReference>
<dbReference type="RefSeq" id="WP_212141438.1">
    <property type="nucleotide sequence ID" value="NZ_JAGSSW010000001.1"/>
</dbReference>
<feature type="binding site" evidence="8">
    <location>
        <position position="124"/>
    </location>
    <ligand>
        <name>[4Fe-4S] cluster</name>
        <dbReference type="ChEBI" id="CHEBI:49883"/>
        <label>2</label>
    </ligand>
</feature>
<dbReference type="EMBL" id="JAGSSW010000001">
    <property type="protein sequence ID" value="MBR8463225.1"/>
    <property type="molecule type" value="Genomic_DNA"/>
</dbReference>
<feature type="binding site" evidence="8">
    <location>
        <position position="82"/>
    </location>
    <ligand>
        <name>[4Fe-4S] cluster</name>
        <dbReference type="ChEBI" id="CHEBI:49883"/>
        <label>1</label>
    </ligand>
</feature>
<evidence type="ECO:0000313" key="10">
    <source>
        <dbReference type="EMBL" id="MBR8463225.1"/>
    </source>
</evidence>
<dbReference type="InterPro" id="IPR010226">
    <property type="entry name" value="NADH_quinone_OxRdtase_chainI"/>
</dbReference>
<comment type="function">
    <text evidence="8">NDH-1 shuttles electrons from NADH, via FMN and iron-sulfur (Fe-S) centers, to quinones in the respiratory chain. The immediate electron acceptor for the enzyme in this species is believed to be ubiquinone. Couples the redox reaction to proton translocation (for every two electrons transferred, four hydrogen ions are translocated across the cytoplasmic membrane), and thus conserves the redox energy in a proton gradient.</text>
</comment>
<keyword evidence="6 8" id="KW-0408">Iron</keyword>
<comment type="caution">
    <text evidence="10">The sequence shown here is derived from an EMBL/GenBank/DDBJ whole genome shotgun (WGS) entry which is preliminary data.</text>
</comment>
<accession>A0ABS5HG27</accession>
<organism evidence="10 11">
    <name type="scientific">Campylobacter anatolicus</name>
    <dbReference type="NCBI Taxonomy" id="2829105"/>
    <lineage>
        <taxon>Bacteria</taxon>
        <taxon>Pseudomonadati</taxon>
        <taxon>Campylobacterota</taxon>
        <taxon>Epsilonproteobacteria</taxon>
        <taxon>Campylobacterales</taxon>
        <taxon>Campylobacteraceae</taxon>
        <taxon>Campylobacter</taxon>
    </lineage>
</organism>
<comment type="similarity">
    <text evidence="1 8">Belongs to the complex I 23 kDa subunit family.</text>
</comment>
<feature type="binding site" evidence="8">
    <location>
        <position position="121"/>
    </location>
    <ligand>
        <name>[4Fe-4S] cluster</name>
        <dbReference type="ChEBI" id="CHEBI:49883"/>
        <label>2</label>
    </ligand>
</feature>
<keyword evidence="3 8" id="KW-0479">Metal-binding</keyword>
<dbReference type="InterPro" id="IPR017900">
    <property type="entry name" value="4Fe4S_Fe_S_CS"/>
</dbReference>
<keyword evidence="8" id="KW-1003">Cell membrane</keyword>
<dbReference type="PROSITE" id="PS51379">
    <property type="entry name" value="4FE4S_FER_2"/>
    <property type="match status" value="2"/>
</dbReference>
<dbReference type="PANTHER" id="PTHR10849">
    <property type="entry name" value="NADH DEHYDROGENASE UBIQUINONE IRON-SULFUR PROTEIN 8, MITOCHONDRIAL"/>
    <property type="match status" value="1"/>
</dbReference>
<dbReference type="PANTHER" id="PTHR10849:SF20">
    <property type="entry name" value="NADH DEHYDROGENASE [UBIQUINONE] IRON-SULFUR PROTEIN 8, MITOCHONDRIAL"/>
    <property type="match status" value="1"/>
</dbReference>
<dbReference type="SUPFAM" id="SSF54862">
    <property type="entry name" value="4Fe-4S ferredoxins"/>
    <property type="match status" value="1"/>
</dbReference>
<name>A0ABS5HG27_9BACT</name>
<keyword evidence="8" id="KW-0874">Quinone</keyword>
<comment type="subcellular location">
    <subcellularLocation>
        <location evidence="8">Cell membrane</location>
        <topology evidence="8">Peripheral membrane protein</topology>
    </subcellularLocation>
</comment>
<dbReference type="Gene3D" id="3.30.70.3270">
    <property type="match status" value="1"/>
</dbReference>
<proteinExistence type="inferred from homology"/>
<keyword evidence="10" id="KW-0560">Oxidoreductase</keyword>
<dbReference type="Proteomes" id="UP000682951">
    <property type="component" value="Unassembled WGS sequence"/>
</dbReference>
<feature type="domain" description="4Fe-4S ferredoxin-type" evidence="9">
    <location>
        <begin position="73"/>
        <end position="102"/>
    </location>
</feature>
<dbReference type="NCBIfam" id="TIGR01971">
    <property type="entry name" value="NuoI"/>
    <property type="match status" value="1"/>
</dbReference>
<dbReference type="PROSITE" id="PS00198">
    <property type="entry name" value="4FE4S_FER_1"/>
    <property type="match status" value="1"/>
</dbReference>
<evidence type="ECO:0000259" key="9">
    <source>
        <dbReference type="PROSITE" id="PS51379"/>
    </source>
</evidence>
<evidence type="ECO:0000256" key="7">
    <source>
        <dbReference type="ARBA" id="ARBA00023014"/>
    </source>
</evidence>
<evidence type="ECO:0000256" key="1">
    <source>
        <dbReference type="ARBA" id="ARBA00010277"/>
    </source>
</evidence>
<sequence length="206" mass="23621">MDKRYILLDTRPLNITKIDKFRRFISRSFKAELFVGLWVVLKQMLFAPSHTLKYPMQKMQLSSRYRGVHTLMRFIESESERCIGCGLCEKICVSNCISMQTSLGVDGRKVVNEYSINLGRCVYCGFCADVCPELAITHGKEYEFASEQRAHFGMKSDFLTSNESLKMQREFDGFGSLPQNADEMVQKTPNAHINLNTDDTKEQSDV</sequence>
<comment type="cofactor">
    <cofactor evidence="8">
        <name>[4Fe-4S] cluster</name>
        <dbReference type="ChEBI" id="CHEBI:49883"/>
    </cofactor>
    <text evidence="8">Binds 2 [4Fe-4S] clusters per subunit.</text>
</comment>
<evidence type="ECO:0000256" key="6">
    <source>
        <dbReference type="ARBA" id="ARBA00023004"/>
    </source>
</evidence>
<evidence type="ECO:0000256" key="3">
    <source>
        <dbReference type="ARBA" id="ARBA00022723"/>
    </source>
</evidence>
<keyword evidence="11" id="KW-1185">Reference proteome</keyword>
<comment type="subunit">
    <text evidence="8">NDH-1 is composed of 14 different subunits. Subunits NuoA, H, J, K, L, M, N constitute the membrane sector of the complex.</text>
</comment>
<evidence type="ECO:0000313" key="11">
    <source>
        <dbReference type="Proteomes" id="UP000682951"/>
    </source>
</evidence>
<feature type="binding site" evidence="8">
    <location>
        <position position="131"/>
    </location>
    <ligand>
        <name>[4Fe-4S] cluster</name>
        <dbReference type="ChEBI" id="CHEBI:49883"/>
        <label>1</label>
    </ligand>
</feature>
<keyword evidence="7 8" id="KW-0411">Iron-sulfur</keyword>
<keyword evidence="8" id="KW-0830">Ubiquinone</keyword>